<dbReference type="SUPFAM" id="SSF52540">
    <property type="entry name" value="P-loop containing nucleoside triphosphate hydrolases"/>
    <property type="match status" value="1"/>
</dbReference>
<dbReference type="CDD" id="cd18801">
    <property type="entry name" value="SF2_C_FANCM_Hef"/>
    <property type="match status" value="1"/>
</dbReference>
<dbReference type="Gene3D" id="3.40.50.300">
    <property type="entry name" value="P-loop containing nucleotide triphosphate hydrolases"/>
    <property type="match status" value="2"/>
</dbReference>
<keyword evidence="9" id="KW-0067">ATP-binding</keyword>
<dbReference type="Pfam" id="PF04851">
    <property type="entry name" value="ResIII"/>
    <property type="match status" value="1"/>
</dbReference>
<accession>A0A9N9KW77</accession>
<feature type="compositionally biased region" description="Polar residues" evidence="14">
    <location>
        <begin position="1104"/>
        <end position="1120"/>
    </location>
</feature>
<dbReference type="FunFam" id="3.40.50.300:FF:000861">
    <property type="entry name" value="Fanconi anemia, complementation group M"/>
    <property type="match status" value="1"/>
</dbReference>
<dbReference type="SMART" id="SM00487">
    <property type="entry name" value="DEXDc"/>
    <property type="match status" value="1"/>
</dbReference>
<keyword evidence="18" id="KW-1185">Reference proteome</keyword>
<feature type="domain" description="Helicase C-terminal" evidence="16">
    <location>
        <begin position="599"/>
        <end position="780"/>
    </location>
</feature>
<dbReference type="PANTHER" id="PTHR14025:SF20">
    <property type="entry name" value="FANCONI ANEMIA GROUP M PROTEIN"/>
    <property type="match status" value="1"/>
</dbReference>
<evidence type="ECO:0000256" key="12">
    <source>
        <dbReference type="ARBA" id="ARBA00047995"/>
    </source>
</evidence>
<dbReference type="InterPro" id="IPR006935">
    <property type="entry name" value="Helicase/UvrB_N"/>
</dbReference>
<dbReference type="GO" id="GO:0045003">
    <property type="term" value="P:double-strand break repair via synthesis-dependent strand annealing"/>
    <property type="evidence" value="ECO:0007669"/>
    <property type="project" value="TreeGrafter"/>
</dbReference>
<comment type="catalytic activity">
    <reaction evidence="12 13">
        <text>ATP + H2O = ADP + phosphate + H(+)</text>
        <dbReference type="Rhea" id="RHEA:13065"/>
        <dbReference type="ChEBI" id="CHEBI:15377"/>
        <dbReference type="ChEBI" id="CHEBI:15378"/>
        <dbReference type="ChEBI" id="CHEBI:30616"/>
        <dbReference type="ChEBI" id="CHEBI:43474"/>
        <dbReference type="ChEBI" id="CHEBI:456216"/>
        <dbReference type="EC" id="3.6.4.12"/>
    </reaction>
</comment>
<comment type="similarity">
    <text evidence="3 13">Belongs to the DEAD box helicase family. DEAH subfamily. FANCM sub-subfamily.</text>
</comment>
<evidence type="ECO:0000313" key="18">
    <source>
        <dbReference type="Proteomes" id="UP000696280"/>
    </source>
</evidence>
<evidence type="ECO:0000256" key="4">
    <source>
        <dbReference type="ARBA" id="ARBA00011390"/>
    </source>
</evidence>
<evidence type="ECO:0000259" key="16">
    <source>
        <dbReference type="PROSITE" id="PS51194"/>
    </source>
</evidence>
<dbReference type="PROSITE" id="PS51194">
    <property type="entry name" value="HELICASE_CTER"/>
    <property type="match status" value="1"/>
</dbReference>
<dbReference type="PROSITE" id="PS51192">
    <property type="entry name" value="HELICASE_ATP_BIND_1"/>
    <property type="match status" value="1"/>
</dbReference>
<keyword evidence="6" id="KW-0227">DNA damage</keyword>
<keyword evidence="8" id="KW-0347">Helicase</keyword>
<name>A0A9N9KW77_9HELO</name>
<dbReference type="CDD" id="cd18033">
    <property type="entry name" value="DEXDc_FANCM"/>
    <property type="match status" value="1"/>
</dbReference>
<organism evidence="17 18">
    <name type="scientific">Hymenoscyphus fraxineus</name>
    <dbReference type="NCBI Taxonomy" id="746836"/>
    <lineage>
        <taxon>Eukaryota</taxon>
        <taxon>Fungi</taxon>
        <taxon>Dikarya</taxon>
        <taxon>Ascomycota</taxon>
        <taxon>Pezizomycotina</taxon>
        <taxon>Leotiomycetes</taxon>
        <taxon>Helotiales</taxon>
        <taxon>Helotiaceae</taxon>
        <taxon>Hymenoscyphus</taxon>
    </lineage>
</organism>
<evidence type="ECO:0000256" key="2">
    <source>
        <dbReference type="ARBA" id="ARBA00004123"/>
    </source>
</evidence>
<evidence type="ECO:0000256" key="11">
    <source>
        <dbReference type="ARBA" id="ARBA00023242"/>
    </source>
</evidence>
<comment type="caution">
    <text evidence="17">The sequence shown here is derived from an EMBL/GenBank/DDBJ whole genome shotgun (WGS) entry which is preliminary data.</text>
</comment>
<sequence>MDEDDYGDFSDEDFINACSQASQVLPPLRRSPQSHLNKRPRVTDSDDEGGSGEDDEDSAKQKKKKYKIHVGVGEVPAAKIVGATQADGHPDSSPYRIRGPIFRKPRPEAPKSAVAQRQNTIFDSFRPRPKTPPQIDDFSRELDGLPSDAFSSPEPANKEPILIGSSPLRPTQLNPPPRQRLVAPQNGLRQTTLFGGQAPVEVPASQARKVHNFIVDLPPEAPTHHKLNEETLTRWVYPMNIGSIRDYQFSIVRNGLFNNLLVALPTGLGKTLIAATVMLNYFLWTKTSQIVFVAPTKPLVAQQVEACFGVVGIPKSQTTMLTGEQAPPLRAEEWTDKRVFFMTPQTLENDLSTGIADPKKIVLLVVDEAHRATGNYSYVKVVKFLRRFNKSFRILALTATPGASVEAVQEVIDNLEISKVEIRTEESIDIAQYVHTRSTEIITLDPSEEINLIKEHLSKALQPLVSKLCAQNGYYNKDPMSLTPFGMIQARKTWFSSGAGKSANFGLKGMMNALFTVLSGIAHGIKLLNFHGIGPFYSYMKDFQQGVEESNKPSKYRTEILESADFKKMMDYMRTWINRDGFVSHPKLTELSNTILNHFMDAGAGRLGEDMPPSATRVIVFSEFRDSAEEISRILNQHQPLVRASVFVGQADSKRSEGMNQAKQLETIQDFKKGKINVIVATSIGEEGLDIGEVDLIVCYDASASPIRMLQRMGRTGRKRAGKIVLLLMRGKEEDSFAKAKDNYEQMQKIISSGERFNFRHDLSVRIIPKSIKPEVEKRMIEIPIENTQNPGLPEPKRRATKKKMPPKKFHMPDGVETGFQSASRMSGNGTTLIDMGVSVKKITKPKAVPKSELSPIVPVESVLLSPKDTTELIERFQNIAGNEIEEVGMPDLTAQPESQRILGPTGKVSHGKYTEGFVNLAKTLARSQNPRDRFVKPYGDRPPSLGSLHIPAMIEHGMEAAPPPSRPRKPAPKPRKPPKPPKATKANRRKSTHIMSDPGSDMEATPGATNRQEISGDDTEGEGDDLANSEEISDDSDDSGSLQDFVVHDGMSSSVGVPRGSILTRSSSPPSARQKKAPRERPLFVSTQDTSDGDDAFPDLQSLGKTPRSTIRAATQLSSDPAPVAFGGRRRKAPPIFEDDSDE</sequence>
<evidence type="ECO:0000259" key="15">
    <source>
        <dbReference type="PROSITE" id="PS51192"/>
    </source>
</evidence>
<feature type="compositionally biased region" description="Acidic residues" evidence="14">
    <location>
        <begin position="1016"/>
        <end position="1039"/>
    </location>
</feature>
<keyword evidence="7" id="KW-0378">Hydrolase</keyword>
<keyword evidence="5" id="KW-0547">Nucleotide-binding</keyword>
<evidence type="ECO:0000313" key="17">
    <source>
        <dbReference type="EMBL" id="CAG8954226.1"/>
    </source>
</evidence>
<dbReference type="Proteomes" id="UP000696280">
    <property type="component" value="Unassembled WGS sequence"/>
</dbReference>
<dbReference type="GO" id="GO:0009378">
    <property type="term" value="F:four-way junction helicase activity"/>
    <property type="evidence" value="ECO:0007669"/>
    <property type="project" value="TreeGrafter"/>
</dbReference>
<dbReference type="GO" id="GO:0005634">
    <property type="term" value="C:nucleus"/>
    <property type="evidence" value="ECO:0007669"/>
    <property type="project" value="UniProtKB-SubCell"/>
</dbReference>
<comment type="function">
    <text evidence="1 13">ATP-dependent DNA helicase involved in DNA damage repair by homologous recombination and in genome maintenance. Capable of unwinding D-loops. Plays a role in limiting crossover recombinants during mitotic DNA double-strand break (DSB) repair. Component of a FANCM-MHF complex which promotes gene conversion at blocked replication forks, probably by reversal of the stalled fork.</text>
</comment>
<reference evidence="17" key="1">
    <citation type="submission" date="2021-07" db="EMBL/GenBank/DDBJ databases">
        <authorList>
            <person name="Durling M."/>
        </authorList>
    </citation>
    <scope>NUCLEOTIDE SEQUENCE</scope>
</reference>
<dbReference type="InterPro" id="IPR014001">
    <property type="entry name" value="Helicase_ATP-bd"/>
</dbReference>
<evidence type="ECO:0000256" key="9">
    <source>
        <dbReference type="ARBA" id="ARBA00022840"/>
    </source>
</evidence>
<feature type="region of interest" description="Disordered" evidence="14">
    <location>
        <begin position="787"/>
        <end position="828"/>
    </location>
</feature>
<dbReference type="InterPro" id="IPR044749">
    <property type="entry name" value="FANCM_DEXDc"/>
</dbReference>
<dbReference type="InterPro" id="IPR001650">
    <property type="entry name" value="Helicase_C-like"/>
</dbReference>
<feature type="region of interest" description="Disordered" evidence="14">
    <location>
        <begin position="957"/>
        <end position="1144"/>
    </location>
</feature>
<proteinExistence type="inferred from homology"/>
<dbReference type="GO" id="GO:0043138">
    <property type="term" value="F:3'-5' DNA helicase activity"/>
    <property type="evidence" value="ECO:0007669"/>
    <property type="project" value="InterPro"/>
</dbReference>
<feature type="compositionally biased region" description="Basic residues" evidence="14">
    <location>
        <begin position="799"/>
        <end position="810"/>
    </location>
</feature>
<dbReference type="GO" id="GO:0005524">
    <property type="term" value="F:ATP binding"/>
    <property type="evidence" value="ECO:0007669"/>
    <property type="project" value="UniProtKB-UniRule"/>
</dbReference>
<evidence type="ECO:0000256" key="10">
    <source>
        <dbReference type="ARBA" id="ARBA00023204"/>
    </source>
</evidence>
<dbReference type="AlphaFoldDB" id="A0A9N9KW77"/>
<dbReference type="EMBL" id="CAJVRL010000056">
    <property type="protein sequence ID" value="CAG8954226.1"/>
    <property type="molecule type" value="Genomic_DNA"/>
</dbReference>
<comment type="subunit">
    <text evidence="4 13">Interacts with the MHF histone-fold complex to form the FANCM-MHF complex.</text>
</comment>
<protein>
    <recommendedName>
        <fullName evidence="13">ATP-dependent DNA helicase</fullName>
        <ecNumber evidence="13">3.6.4.12</ecNumber>
    </recommendedName>
</protein>
<evidence type="ECO:0000256" key="3">
    <source>
        <dbReference type="ARBA" id="ARBA00009889"/>
    </source>
</evidence>
<evidence type="ECO:0000256" key="1">
    <source>
        <dbReference type="ARBA" id="ARBA00003813"/>
    </source>
</evidence>
<evidence type="ECO:0000256" key="14">
    <source>
        <dbReference type="SAM" id="MobiDB-lite"/>
    </source>
</evidence>
<dbReference type="GO" id="GO:0000400">
    <property type="term" value="F:four-way junction DNA binding"/>
    <property type="evidence" value="ECO:0007669"/>
    <property type="project" value="TreeGrafter"/>
</dbReference>
<evidence type="ECO:0000256" key="8">
    <source>
        <dbReference type="ARBA" id="ARBA00022806"/>
    </source>
</evidence>
<evidence type="ECO:0000256" key="5">
    <source>
        <dbReference type="ARBA" id="ARBA00022741"/>
    </source>
</evidence>
<dbReference type="Gene3D" id="1.20.1320.20">
    <property type="entry name" value="hef helicase domain"/>
    <property type="match status" value="1"/>
</dbReference>
<feature type="region of interest" description="Disordered" evidence="14">
    <location>
        <begin position="81"/>
        <end position="171"/>
    </location>
</feature>
<keyword evidence="10" id="KW-0234">DNA repair</keyword>
<feature type="compositionally biased region" description="Basic residues" evidence="14">
    <location>
        <begin position="967"/>
        <end position="980"/>
    </location>
</feature>
<dbReference type="CDD" id="cd12091">
    <property type="entry name" value="FANCM_ID"/>
    <property type="match status" value="1"/>
</dbReference>
<feature type="region of interest" description="Disordered" evidence="14">
    <location>
        <begin position="20"/>
        <end position="69"/>
    </location>
</feature>
<dbReference type="GO" id="GO:0016787">
    <property type="term" value="F:hydrolase activity"/>
    <property type="evidence" value="ECO:0007669"/>
    <property type="project" value="UniProtKB-KW"/>
</dbReference>
<dbReference type="PANTHER" id="PTHR14025">
    <property type="entry name" value="FANCONI ANEMIA GROUP M FANCM FAMILY MEMBER"/>
    <property type="match status" value="1"/>
</dbReference>
<dbReference type="Pfam" id="PF00271">
    <property type="entry name" value="Helicase_C"/>
    <property type="match status" value="1"/>
</dbReference>
<dbReference type="SMART" id="SM00490">
    <property type="entry name" value="HELICc"/>
    <property type="match status" value="1"/>
</dbReference>
<gene>
    <name evidence="17" type="ORF">HYFRA_00005846</name>
</gene>
<dbReference type="GO" id="GO:0036297">
    <property type="term" value="P:interstrand cross-link repair"/>
    <property type="evidence" value="ECO:0007669"/>
    <property type="project" value="TreeGrafter"/>
</dbReference>
<keyword evidence="11" id="KW-0539">Nucleus</keyword>
<evidence type="ECO:0000256" key="13">
    <source>
        <dbReference type="RuleBase" id="RU367027"/>
    </source>
</evidence>
<comment type="subcellular location">
    <subcellularLocation>
        <location evidence="2 13">Nucleus</location>
    </subcellularLocation>
</comment>
<dbReference type="EC" id="3.6.4.12" evidence="13"/>
<dbReference type="InterPro" id="IPR027417">
    <property type="entry name" value="P-loop_NTPase"/>
</dbReference>
<evidence type="ECO:0000256" key="6">
    <source>
        <dbReference type="ARBA" id="ARBA00022763"/>
    </source>
</evidence>
<feature type="domain" description="Helicase ATP-binding" evidence="15">
    <location>
        <begin position="251"/>
        <end position="419"/>
    </location>
</feature>
<feature type="compositionally biased region" description="Acidic residues" evidence="14">
    <location>
        <begin position="45"/>
        <end position="57"/>
    </location>
</feature>
<feature type="compositionally biased region" description="Polar residues" evidence="14">
    <location>
        <begin position="819"/>
        <end position="828"/>
    </location>
</feature>
<dbReference type="OrthoDB" id="164902at2759"/>
<dbReference type="InterPro" id="IPR039686">
    <property type="entry name" value="FANCM/Mph1-like_ID"/>
</dbReference>
<evidence type="ECO:0000256" key="7">
    <source>
        <dbReference type="ARBA" id="ARBA00022801"/>
    </source>
</evidence>